<evidence type="ECO:0000313" key="2">
    <source>
        <dbReference type="Proteomes" id="UP001225596"/>
    </source>
</evidence>
<reference evidence="1 2" key="1">
    <citation type="submission" date="2023-08" db="EMBL/GenBank/DDBJ databases">
        <title>Oxalobacteraceae gen .nov., isolated from river sludge outside the plant.</title>
        <authorList>
            <person name="Zhao S.Y."/>
        </authorList>
    </citation>
    <scope>NUCLEOTIDE SEQUENCE [LARGE SCALE GENOMIC DNA]</scope>
    <source>
        <strain evidence="1 2">R-40</strain>
    </source>
</reference>
<dbReference type="RefSeq" id="WP_338438218.1">
    <property type="nucleotide sequence ID" value="NZ_JAUYVH010000018.1"/>
</dbReference>
<keyword evidence="2" id="KW-1185">Reference proteome</keyword>
<protein>
    <submittedName>
        <fullName evidence="1">Uncharacterized protein</fullName>
    </submittedName>
</protein>
<evidence type="ECO:0000313" key="1">
    <source>
        <dbReference type="EMBL" id="MDQ9172203.1"/>
    </source>
</evidence>
<name>A0ABU1BT51_9BURK</name>
<accession>A0ABU1BT51</accession>
<comment type="caution">
    <text evidence="1">The sequence shown here is derived from an EMBL/GenBank/DDBJ whole genome shotgun (WGS) entry which is preliminary data.</text>
</comment>
<dbReference type="Proteomes" id="UP001225596">
    <property type="component" value="Unassembled WGS sequence"/>
</dbReference>
<organism evidence="1 2">
    <name type="scientific">Keguizhuia sedimenti</name>
    <dbReference type="NCBI Taxonomy" id="3064264"/>
    <lineage>
        <taxon>Bacteria</taxon>
        <taxon>Pseudomonadati</taxon>
        <taxon>Pseudomonadota</taxon>
        <taxon>Betaproteobacteria</taxon>
        <taxon>Burkholderiales</taxon>
        <taxon>Oxalobacteraceae</taxon>
        <taxon>Keguizhuia</taxon>
    </lineage>
</organism>
<sequence>MSNRTRRLFIAVAPLAAVPSAWSEHISQHKSANGMDIYYGVVPLK</sequence>
<gene>
    <name evidence="1" type="ORF">Q8A64_17465</name>
</gene>
<dbReference type="EMBL" id="JAUYVH010000018">
    <property type="protein sequence ID" value="MDQ9172203.1"/>
    <property type="molecule type" value="Genomic_DNA"/>
</dbReference>
<proteinExistence type="predicted"/>